<feature type="transmembrane region" description="Helical" evidence="5">
    <location>
        <begin position="75"/>
        <end position="95"/>
    </location>
</feature>
<evidence type="ECO:0000313" key="7">
    <source>
        <dbReference type="EMBL" id="TGU72335.1"/>
    </source>
</evidence>
<keyword evidence="8" id="KW-1185">Reference proteome</keyword>
<comment type="caution">
    <text evidence="7">The sequence shown here is derived from an EMBL/GenBank/DDBJ whole genome shotgun (WGS) entry which is preliminary data.</text>
</comment>
<keyword evidence="4 5" id="KW-0472">Membrane</keyword>
<feature type="transmembrane region" description="Helical" evidence="5">
    <location>
        <begin position="129"/>
        <end position="150"/>
    </location>
</feature>
<organism evidence="7 8">
    <name type="scientific">Geomonas terrae</name>
    <dbReference type="NCBI Taxonomy" id="2562681"/>
    <lineage>
        <taxon>Bacteria</taxon>
        <taxon>Pseudomonadati</taxon>
        <taxon>Thermodesulfobacteriota</taxon>
        <taxon>Desulfuromonadia</taxon>
        <taxon>Geobacterales</taxon>
        <taxon>Geobacteraceae</taxon>
        <taxon>Geomonas</taxon>
    </lineage>
</organism>
<reference evidence="7 8" key="1">
    <citation type="submission" date="2019-04" db="EMBL/GenBank/DDBJ databases">
        <title>Geobacter oryzae sp. nov., ferric-reducing bacteria isolated from paddy soil.</title>
        <authorList>
            <person name="Xu Z."/>
            <person name="Masuda Y."/>
            <person name="Itoh H."/>
            <person name="Senoo K."/>
        </authorList>
    </citation>
    <scope>NUCLEOTIDE SEQUENCE [LARGE SCALE GENOMIC DNA]</scope>
    <source>
        <strain evidence="7 8">Red111</strain>
    </source>
</reference>
<dbReference type="InterPro" id="IPR026841">
    <property type="entry name" value="Aur1/Ipt1"/>
</dbReference>
<dbReference type="RefSeq" id="WP_135869817.1">
    <property type="nucleotide sequence ID" value="NZ_SRSC01000002.1"/>
</dbReference>
<comment type="subcellular location">
    <subcellularLocation>
        <location evidence="1">Membrane</location>
        <topology evidence="1">Multi-pass membrane protein</topology>
    </subcellularLocation>
</comment>
<proteinExistence type="predicted"/>
<feature type="transmembrane region" description="Helical" evidence="5">
    <location>
        <begin position="220"/>
        <end position="241"/>
    </location>
</feature>
<dbReference type="GO" id="GO:0016020">
    <property type="term" value="C:membrane"/>
    <property type="evidence" value="ECO:0007669"/>
    <property type="project" value="UniProtKB-SubCell"/>
</dbReference>
<dbReference type="Pfam" id="PF14378">
    <property type="entry name" value="PAP2_3"/>
    <property type="match status" value="1"/>
</dbReference>
<evidence type="ECO:0000256" key="4">
    <source>
        <dbReference type="ARBA" id="ARBA00023136"/>
    </source>
</evidence>
<dbReference type="AlphaFoldDB" id="A0A4S1CFL3"/>
<dbReference type="SUPFAM" id="SSF48317">
    <property type="entry name" value="Acid phosphatase/Vanadium-dependent haloperoxidase"/>
    <property type="match status" value="1"/>
</dbReference>
<feature type="transmembrane region" description="Helical" evidence="5">
    <location>
        <begin position="316"/>
        <end position="336"/>
    </location>
</feature>
<feature type="transmembrane region" description="Helical" evidence="5">
    <location>
        <begin position="41"/>
        <end position="63"/>
    </location>
</feature>
<sequence>MLEREKQAAEESLLSQAAPWRSASLAQACSRDQANQYTTGIVYLFCQVILSLSVARLVFGFLARDFEWLPANLGSGMAFIFFYFHATIGPLFHLFSDLLAETKHLLFNEPRRHAVRVLRDFFSGYLRNYLFNGAMAYMAVYGVLVSYTNLKPSIPLLNDRLYDDILFRCDSWILKLVTLGGHFIIPKNPSITHCFDTMYFFLWPLACLTLLLASREEVVFWRYTSAWCIAFVLSLPFSILFPTMGPAFFKPELYQHISGTCSAGAMERLWSHYQSFKSYPLQTPIVTANGIVGMPSLHIALCYLSSLAIGTLYPRLRFFMAGVVFLFVVATVYLGWHYLLDGLGGIGVGWIAHKISCRWFYRKTV</sequence>
<name>A0A4S1CFL3_9BACT</name>
<dbReference type="InterPro" id="IPR036938">
    <property type="entry name" value="PAP2/HPO_sf"/>
</dbReference>
<dbReference type="Proteomes" id="UP000306416">
    <property type="component" value="Unassembled WGS sequence"/>
</dbReference>
<evidence type="ECO:0000256" key="2">
    <source>
        <dbReference type="ARBA" id="ARBA00022692"/>
    </source>
</evidence>
<evidence type="ECO:0000256" key="1">
    <source>
        <dbReference type="ARBA" id="ARBA00004141"/>
    </source>
</evidence>
<evidence type="ECO:0000256" key="3">
    <source>
        <dbReference type="ARBA" id="ARBA00022989"/>
    </source>
</evidence>
<evidence type="ECO:0000259" key="6">
    <source>
        <dbReference type="Pfam" id="PF14378"/>
    </source>
</evidence>
<feature type="transmembrane region" description="Helical" evidence="5">
    <location>
        <begin position="285"/>
        <end position="304"/>
    </location>
</feature>
<gene>
    <name evidence="7" type="ORF">E4633_08455</name>
</gene>
<feature type="transmembrane region" description="Helical" evidence="5">
    <location>
        <begin position="197"/>
        <end position="214"/>
    </location>
</feature>
<protein>
    <submittedName>
        <fullName evidence="7">Phosphatase PAP2 family protein</fullName>
    </submittedName>
</protein>
<keyword evidence="3 5" id="KW-1133">Transmembrane helix</keyword>
<evidence type="ECO:0000256" key="5">
    <source>
        <dbReference type="SAM" id="Phobius"/>
    </source>
</evidence>
<dbReference type="PANTHER" id="PTHR31310">
    <property type="match status" value="1"/>
</dbReference>
<dbReference type="EMBL" id="SRSC01000002">
    <property type="protein sequence ID" value="TGU72335.1"/>
    <property type="molecule type" value="Genomic_DNA"/>
</dbReference>
<feature type="domain" description="Inositolphosphotransferase Aur1/Ipt1" evidence="6">
    <location>
        <begin position="184"/>
        <end position="354"/>
    </location>
</feature>
<evidence type="ECO:0000313" key="8">
    <source>
        <dbReference type="Proteomes" id="UP000306416"/>
    </source>
</evidence>
<dbReference type="PANTHER" id="PTHR31310:SF7">
    <property type="entry name" value="PA-PHOSPHATASE RELATED-FAMILY PROTEIN DDB_G0268928"/>
    <property type="match status" value="1"/>
</dbReference>
<accession>A0A4S1CFL3</accession>
<dbReference type="InterPro" id="IPR052185">
    <property type="entry name" value="IPC_Synthase-Related"/>
</dbReference>
<keyword evidence="2 5" id="KW-0812">Transmembrane</keyword>